<dbReference type="OrthoDB" id="1232at2759"/>
<dbReference type="Proteomes" id="UP000271241">
    <property type="component" value="Unassembled WGS sequence"/>
</dbReference>
<reference evidence="9" key="1">
    <citation type="journal article" date="2018" name="Nat. Microbiol.">
        <title>Leveraging single-cell genomics to expand the fungal tree of life.</title>
        <authorList>
            <person name="Ahrendt S.R."/>
            <person name="Quandt C.A."/>
            <person name="Ciobanu D."/>
            <person name="Clum A."/>
            <person name="Salamov A."/>
            <person name="Andreopoulos B."/>
            <person name="Cheng J.F."/>
            <person name="Woyke T."/>
            <person name="Pelin A."/>
            <person name="Henrissat B."/>
            <person name="Reynolds N.K."/>
            <person name="Benny G.L."/>
            <person name="Smith M.E."/>
            <person name="James T.Y."/>
            <person name="Grigoriev I.V."/>
        </authorList>
    </citation>
    <scope>NUCLEOTIDE SEQUENCE [LARGE SCALE GENOMIC DNA]</scope>
    <source>
        <strain evidence="9">RSA 1356</strain>
    </source>
</reference>
<organism evidence="8 9">
    <name type="scientific">Thamnocephalis sphaerospora</name>
    <dbReference type="NCBI Taxonomy" id="78915"/>
    <lineage>
        <taxon>Eukaryota</taxon>
        <taxon>Fungi</taxon>
        <taxon>Fungi incertae sedis</taxon>
        <taxon>Zoopagomycota</taxon>
        <taxon>Zoopagomycotina</taxon>
        <taxon>Zoopagomycetes</taxon>
        <taxon>Zoopagales</taxon>
        <taxon>Sigmoideomycetaceae</taxon>
        <taxon>Thamnocephalis</taxon>
    </lineage>
</organism>
<protein>
    <submittedName>
        <fullName evidence="8">Histone acetyltransferases subunit 3-domain-containing protein</fullName>
    </submittedName>
</protein>
<proteinExistence type="inferred from homology"/>
<dbReference type="GO" id="GO:0005634">
    <property type="term" value="C:nucleus"/>
    <property type="evidence" value="ECO:0007669"/>
    <property type="project" value="UniProtKB-SubCell"/>
</dbReference>
<dbReference type="GO" id="GO:0000124">
    <property type="term" value="C:SAGA complex"/>
    <property type="evidence" value="ECO:0007669"/>
    <property type="project" value="TreeGrafter"/>
</dbReference>
<evidence type="ECO:0000256" key="3">
    <source>
        <dbReference type="ARBA" id="ARBA00023015"/>
    </source>
</evidence>
<keyword evidence="3" id="KW-0805">Transcription regulation</keyword>
<gene>
    <name evidence="8" type="ORF">THASP1DRAFT_14678</name>
</gene>
<evidence type="ECO:0000256" key="1">
    <source>
        <dbReference type="ARBA" id="ARBA00004123"/>
    </source>
</evidence>
<feature type="region of interest" description="Disordered" evidence="7">
    <location>
        <begin position="1"/>
        <end position="20"/>
    </location>
</feature>
<keyword evidence="9" id="KW-1185">Reference proteome</keyword>
<keyword evidence="4" id="KW-0804">Transcription</keyword>
<dbReference type="AlphaFoldDB" id="A0A4P9XSL8"/>
<evidence type="ECO:0000256" key="4">
    <source>
        <dbReference type="ARBA" id="ARBA00023163"/>
    </source>
</evidence>
<evidence type="ECO:0000313" key="8">
    <source>
        <dbReference type="EMBL" id="RKP09128.1"/>
    </source>
</evidence>
<evidence type="ECO:0000313" key="9">
    <source>
        <dbReference type="Proteomes" id="UP000271241"/>
    </source>
</evidence>
<keyword evidence="5" id="KW-0539">Nucleus</keyword>
<keyword evidence="8" id="KW-0808">Transferase</keyword>
<dbReference type="EMBL" id="KZ992540">
    <property type="protein sequence ID" value="RKP09128.1"/>
    <property type="molecule type" value="Genomic_DNA"/>
</dbReference>
<feature type="non-terminal residue" evidence="8">
    <location>
        <position position="1"/>
    </location>
</feature>
<dbReference type="PANTHER" id="PTHR13556">
    <property type="entry name" value="TRANSCRIPTIONAL ADAPTER 3-RELATED"/>
    <property type="match status" value="1"/>
</dbReference>
<dbReference type="InterPro" id="IPR019340">
    <property type="entry name" value="Histone_AcTrfase_su3"/>
</dbReference>
<sequence>KQNSSASRRNRDPPEEYQRPKVVNQVPIHVFWNALEPYFRPLTDADLRLLEEQEDDVGPYLIPPLGRPYMQVWAEEDRALIPDFEQAESDRAKNAQQLRVGGQPEQMLSDELLETDAISCGPLTERIVSALVRNGVGVPMDFGRDVDILRASKLNTDLVSVEERLKRELMHLGLLDESNVDWRAAEDDEICAELRTLQRQLREQEETNSMRKRKLAVIARDYIASQEYNQILEELDRQVEQSFARRHRVKKAKRKKLSGPKTALSDNAVSALDRRRRFIEGIGTLFSSERFNIPTKSIFED</sequence>
<name>A0A4P9XSL8_9FUNG</name>
<keyword evidence="6" id="KW-0175">Coiled coil</keyword>
<comment type="subcellular location">
    <subcellularLocation>
        <location evidence="1">Nucleus</location>
    </subcellularLocation>
</comment>
<evidence type="ECO:0000256" key="2">
    <source>
        <dbReference type="ARBA" id="ARBA00005330"/>
    </source>
</evidence>
<dbReference type="PANTHER" id="PTHR13556:SF2">
    <property type="entry name" value="TRANSCRIPTIONAL ADAPTER 3"/>
    <property type="match status" value="1"/>
</dbReference>
<dbReference type="STRING" id="78915.A0A4P9XSL8"/>
<dbReference type="Pfam" id="PF10198">
    <property type="entry name" value="Ada3"/>
    <property type="match status" value="1"/>
</dbReference>
<evidence type="ECO:0000256" key="7">
    <source>
        <dbReference type="SAM" id="MobiDB-lite"/>
    </source>
</evidence>
<evidence type="ECO:0000256" key="6">
    <source>
        <dbReference type="SAM" id="Coils"/>
    </source>
</evidence>
<dbReference type="GO" id="GO:0003713">
    <property type="term" value="F:transcription coactivator activity"/>
    <property type="evidence" value="ECO:0007669"/>
    <property type="project" value="TreeGrafter"/>
</dbReference>
<dbReference type="GO" id="GO:0016740">
    <property type="term" value="F:transferase activity"/>
    <property type="evidence" value="ECO:0007669"/>
    <property type="project" value="UniProtKB-KW"/>
</dbReference>
<feature type="coiled-coil region" evidence="6">
    <location>
        <begin position="187"/>
        <end position="214"/>
    </location>
</feature>
<feature type="compositionally biased region" description="Basic and acidic residues" evidence="7">
    <location>
        <begin position="9"/>
        <end position="19"/>
    </location>
</feature>
<dbReference type="GO" id="GO:0006357">
    <property type="term" value="P:regulation of transcription by RNA polymerase II"/>
    <property type="evidence" value="ECO:0007669"/>
    <property type="project" value="TreeGrafter"/>
</dbReference>
<comment type="similarity">
    <text evidence="2">Belongs to the NGG1 family.</text>
</comment>
<accession>A0A4P9XSL8</accession>
<evidence type="ECO:0000256" key="5">
    <source>
        <dbReference type="ARBA" id="ARBA00023242"/>
    </source>
</evidence>